<dbReference type="GO" id="GO:0006412">
    <property type="term" value="P:translation"/>
    <property type="evidence" value="ECO:0007669"/>
    <property type="project" value="InterPro"/>
</dbReference>
<dbReference type="InterPro" id="IPR012678">
    <property type="entry name" value="Ribosomal_uL23/eL15/eS24_sf"/>
</dbReference>
<organism evidence="4 5">
    <name type="scientific">Candidatus Karelsulcia muelleri</name>
    <dbReference type="NCBI Taxonomy" id="336810"/>
    <lineage>
        <taxon>Bacteria</taxon>
        <taxon>Pseudomonadati</taxon>
        <taxon>Bacteroidota</taxon>
        <taxon>Flavobacteriia</taxon>
        <taxon>Flavobacteriales</taxon>
        <taxon>Candidatus Karelsulcia</taxon>
    </lineage>
</organism>
<evidence type="ECO:0000256" key="2">
    <source>
        <dbReference type="ARBA" id="ARBA00023274"/>
    </source>
</evidence>
<evidence type="ECO:0000313" key="5">
    <source>
        <dbReference type="Proteomes" id="UP000265496"/>
    </source>
</evidence>
<name>A0A3A1MM81_9FLAO</name>
<sequence>MISNKNYFKFYLFFSKTDIINYINKIYKIPVYEVNTHILYKKRILKKNSKTNFKVKFNRFKKVFLRLDKHKYVICQ</sequence>
<evidence type="ECO:0000256" key="3">
    <source>
        <dbReference type="ARBA" id="ARBA00035481"/>
    </source>
</evidence>
<gene>
    <name evidence="4" type="primary">rplW</name>
    <name evidence="4" type="ORF">D2A33_01165</name>
</gene>
<dbReference type="GO" id="GO:0003735">
    <property type="term" value="F:structural constituent of ribosome"/>
    <property type="evidence" value="ECO:0007669"/>
    <property type="project" value="InterPro"/>
</dbReference>
<dbReference type="SUPFAM" id="SSF54189">
    <property type="entry name" value="Ribosomal proteins S24e, L23 and L15e"/>
    <property type="match status" value="1"/>
</dbReference>
<dbReference type="Gene3D" id="3.30.70.330">
    <property type="match status" value="1"/>
</dbReference>
<dbReference type="GO" id="GO:1990904">
    <property type="term" value="C:ribonucleoprotein complex"/>
    <property type="evidence" value="ECO:0007669"/>
    <property type="project" value="UniProtKB-KW"/>
</dbReference>
<reference evidence="4 5" key="2">
    <citation type="submission" date="2018-10" db="EMBL/GenBank/DDBJ databases">
        <title>Draft genome sequence of Candidatus Sulcia muelleri from Kolla paulula, a vector of Xylella fastidiosa causing Pierces disease of grapevine in Taiwan.</title>
        <authorList>
            <person name="Shih H.-T."/>
        </authorList>
    </citation>
    <scope>NUCLEOTIDE SEQUENCE [LARGE SCALE GENOMIC DNA]</scope>
    <source>
        <strain evidence="4 5">KPTW1</strain>
    </source>
</reference>
<keyword evidence="1 4" id="KW-0689">Ribosomal protein</keyword>
<proteinExistence type="predicted"/>
<dbReference type="Proteomes" id="UP000265496">
    <property type="component" value="Unassembled WGS sequence"/>
</dbReference>
<accession>A0A3A1MM81</accession>
<dbReference type="AlphaFoldDB" id="A0A3A1MM81"/>
<evidence type="ECO:0000256" key="1">
    <source>
        <dbReference type="ARBA" id="ARBA00022980"/>
    </source>
</evidence>
<dbReference type="EMBL" id="QWZP01000009">
    <property type="protein sequence ID" value="RIU85711.1"/>
    <property type="molecule type" value="Genomic_DNA"/>
</dbReference>
<protein>
    <recommendedName>
        <fullName evidence="3">50S ribosomal protein L23</fullName>
    </recommendedName>
</protein>
<comment type="caution">
    <text evidence="4">The sequence shown here is derived from an EMBL/GenBank/DDBJ whole genome shotgun (WGS) entry which is preliminary data.</text>
</comment>
<evidence type="ECO:0000313" key="4">
    <source>
        <dbReference type="EMBL" id="RIU85711.1"/>
    </source>
</evidence>
<dbReference type="GO" id="GO:0005840">
    <property type="term" value="C:ribosome"/>
    <property type="evidence" value="ECO:0007669"/>
    <property type="project" value="UniProtKB-KW"/>
</dbReference>
<keyword evidence="2" id="KW-0687">Ribonucleoprotein</keyword>
<dbReference type="InterPro" id="IPR012677">
    <property type="entry name" value="Nucleotide-bd_a/b_plait_sf"/>
</dbReference>
<reference evidence="5" key="1">
    <citation type="submission" date="2018-08" db="EMBL/GenBank/DDBJ databases">
        <authorList>
            <person name="Dai Z."/>
        </authorList>
    </citation>
    <scope>NUCLEOTIDE SEQUENCE [LARGE SCALE GENOMIC DNA]</scope>
    <source>
        <strain evidence="5">KPTW1</strain>
    </source>
</reference>